<dbReference type="RefSeq" id="WP_059378864.1">
    <property type="nucleotide sequence ID" value="NZ_DF968068.1"/>
</dbReference>
<dbReference type="PANTHER" id="PTHR37299:SF3">
    <property type="entry name" value="STAGE 0 SPORULATION PROTEIN A HOMOLOG"/>
    <property type="match status" value="1"/>
</dbReference>
<keyword evidence="5" id="KW-0238">DNA-binding</keyword>
<evidence type="ECO:0000256" key="2">
    <source>
        <dbReference type="ARBA" id="ARBA00023012"/>
    </source>
</evidence>
<dbReference type="SMART" id="SM00850">
    <property type="entry name" value="LytTR"/>
    <property type="match status" value="1"/>
</dbReference>
<evidence type="ECO:0000256" key="3">
    <source>
        <dbReference type="ARBA" id="ARBA00023159"/>
    </source>
</evidence>
<proteinExistence type="predicted"/>
<dbReference type="Gene3D" id="3.40.50.2300">
    <property type="match status" value="1"/>
</dbReference>
<keyword evidence="6" id="KW-1185">Reference proteome</keyword>
<dbReference type="EMBL" id="DF968068">
    <property type="protein sequence ID" value="GAP03283.1"/>
    <property type="molecule type" value="Genomic_DNA"/>
</dbReference>
<dbReference type="PANTHER" id="PTHR37299">
    <property type="entry name" value="TRANSCRIPTIONAL REGULATOR-RELATED"/>
    <property type="match status" value="1"/>
</dbReference>
<dbReference type="SUPFAM" id="SSF52172">
    <property type="entry name" value="CheY-like"/>
    <property type="match status" value="1"/>
</dbReference>
<name>A0A3F3HBA5_9LACO</name>
<dbReference type="PROSITE" id="PS50930">
    <property type="entry name" value="HTH_LYTTR"/>
    <property type="match status" value="1"/>
</dbReference>
<protein>
    <submittedName>
        <fullName evidence="5">LytTr DNA-binding domain protein</fullName>
    </submittedName>
</protein>
<dbReference type="Proteomes" id="UP000061227">
    <property type="component" value="Unassembled WGS sequence"/>
</dbReference>
<keyword evidence="3" id="KW-0010">Activator</keyword>
<dbReference type="Pfam" id="PF04397">
    <property type="entry name" value="LytTR"/>
    <property type="match status" value="1"/>
</dbReference>
<dbReference type="GO" id="GO:0000156">
    <property type="term" value="F:phosphorelay response regulator activity"/>
    <property type="evidence" value="ECO:0007669"/>
    <property type="project" value="InterPro"/>
</dbReference>
<dbReference type="InterPro" id="IPR046947">
    <property type="entry name" value="LytR-like"/>
</dbReference>
<reference evidence="5 6" key="1">
    <citation type="journal article" date="2015" name="BMC Genomics">
        <title>Comparative genomics of Fructobacillus spp. and Leuconostoc spp. reveals niche-specific evolution of Fructobacillus spp.</title>
        <authorList>
            <person name="Endo A."/>
            <person name="Tanizawa Y."/>
            <person name="Tanaka N."/>
            <person name="Maeno S."/>
            <person name="Kumar H."/>
            <person name="Shiwa Y."/>
            <person name="Okada S."/>
            <person name="Yoshikawa H."/>
            <person name="Dicks L."/>
            <person name="Nakagawa J."/>
            <person name="Arita M."/>
        </authorList>
    </citation>
    <scope>NUCLEOTIDE SEQUENCE [LARGE SCALE GENOMIC DNA]</scope>
    <source>
        <strain evidence="5 6">DSM 15468</strain>
    </source>
</reference>
<dbReference type="InterPro" id="IPR011006">
    <property type="entry name" value="CheY-like_superfamily"/>
</dbReference>
<keyword evidence="1" id="KW-0963">Cytoplasm</keyword>
<accession>A0A3F3HBA5</accession>
<dbReference type="STRING" id="220714.SAMN05660469_1156"/>
<evidence type="ECO:0000313" key="5">
    <source>
        <dbReference type="EMBL" id="GAP03283.1"/>
    </source>
</evidence>
<dbReference type="GO" id="GO:0003677">
    <property type="term" value="F:DNA binding"/>
    <property type="evidence" value="ECO:0007669"/>
    <property type="project" value="UniProtKB-KW"/>
</dbReference>
<evidence type="ECO:0000256" key="1">
    <source>
        <dbReference type="ARBA" id="ARBA00022490"/>
    </source>
</evidence>
<feature type="domain" description="HTH LytTR-type" evidence="4">
    <location>
        <begin position="133"/>
        <end position="234"/>
    </location>
</feature>
<sequence>MNCYVLTTDKKEQRLFRKILNEPAIYESPRDLLLTLNASLTGSIVILDVAIAGHKHAGFQTAEILRKQNPNSQLILLSNDSSMANACFEYQIGVLDFIIKGNLDLSFQNRLHRAVKKAQYNLHRISYLRPINIHLPDGSKNILVDLAKIIYISSEKGTHHLLLHESNRITKIRTSMKNVATLHENLCQIHAAFCINIDYLKKYDSKKGIVTLTTGNSLPVSRSFAPNIREKSRWYYQPPQKKNNFMQQLRF</sequence>
<evidence type="ECO:0000313" key="6">
    <source>
        <dbReference type="Proteomes" id="UP000061227"/>
    </source>
</evidence>
<evidence type="ECO:0000259" key="4">
    <source>
        <dbReference type="PROSITE" id="PS50930"/>
    </source>
</evidence>
<organism evidence="5 6">
    <name type="scientific">Fructobacillus pseudoficulneus</name>
    <dbReference type="NCBI Taxonomy" id="220714"/>
    <lineage>
        <taxon>Bacteria</taxon>
        <taxon>Bacillati</taxon>
        <taxon>Bacillota</taxon>
        <taxon>Bacilli</taxon>
        <taxon>Lactobacillales</taxon>
        <taxon>Lactobacillaceae</taxon>
        <taxon>Fructobacillus</taxon>
    </lineage>
</organism>
<dbReference type="Gene3D" id="2.40.50.1020">
    <property type="entry name" value="LytTr DNA-binding domain"/>
    <property type="match status" value="1"/>
</dbReference>
<keyword evidence="2" id="KW-0902">Two-component regulatory system</keyword>
<dbReference type="OrthoDB" id="9809318at2"/>
<gene>
    <name evidence="5" type="ORF">FPFC_060010</name>
</gene>
<dbReference type="AlphaFoldDB" id="A0A3F3HBA5"/>
<dbReference type="InterPro" id="IPR007492">
    <property type="entry name" value="LytTR_DNA-bd_dom"/>
</dbReference>